<dbReference type="EMBL" id="LAQS01000022">
    <property type="protein sequence ID" value="KKZ72825.1"/>
    <property type="molecule type" value="Genomic_DNA"/>
</dbReference>
<evidence type="ECO:0000313" key="2">
    <source>
        <dbReference type="Proteomes" id="UP000265325"/>
    </source>
</evidence>
<evidence type="ECO:0008006" key="3">
    <source>
        <dbReference type="Google" id="ProtNLM"/>
    </source>
</evidence>
<comment type="caution">
    <text evidence="1">The sequence shown here is derived from an EMBL/GenBank/DDBJ whole genome shotgun (WGS) entry which is preliminary data.</text>
</comment>
<organism evidence="1 2">
    <name type="scientific">Streptomyces showdoensis</name>
    <dbReference type="NCBI Taxonomy" id="68268"/>
    <lineage>
        <taxon>Bacteria</taxon>
        <taxon>Bacillati</taxon>
        <taxon>Actinomycetota</taxon>
        <taxon>Actinomycetes</taxon>
        <taxon>Kitasatosporales</taxon>
        <taxon>Streptomycetaceae</taxon>
        <taxon>Streptomyces</taxon>
    </lineage>
</organism>
<evidence type="ECO:0000313" key="1">
    <source>
        <dbReference type="EMBL" id="KKZ72825.1"/>
    </source>
</evidence>
<dbReference type="RefSeq" id="WP_046908446.1">
    <property type="nucleotide sequence ID" value="NZ_BAAAXG010000026.1"/>
</dbReference>
<proteinExistence type="predicted"/>
<keyword evidence="2" id="KW-1185">Reference proteome</keyword>
<gene>
    <name evidence="1" type="ORF">VO63_15890</name>
</gene>
<dbReference type="Proteomes" id="UP000265325">
    <property type="component" value="Unassembled WGS sequence"/>
</dbReference>
<reference evidence="1 2" key="1">
    <citation type="submission" date="2015-05" db="EMBL/GenBank/DDBJ databases">
        <title>Draft Genome assembly of Streptomyces showdoensis.</title>
        <authorList>
            <person name="Thapa K.K."/>
            <person name="Metsa-Ketela M."/>
        </authorList>
    </citation>
    <scope>NUCLEOTIDE SEQUENCE [LARGE SCALE GENOMIC DNA]</scope>
    <source>
        <strain evidence="1 2">ATCC 15227</strain>
    </source>
</reference>
<accession>A0A2P2GPJ3</accession>
<protein>
    <recommendedName>
        <fullName evidence="3">Alpha/beta hydrolase</fullName>
    </recommendedName>
</protein>
<dbReference type="AlphaFoldDB" id="A0A2P2GPJ3"/>
<sequence>MTSTTAAPWTGLVPIDDTALAVTDTGGPGQAVVYLNGSYADQKHWRRAIADTIRELAAAPAPAAA</sequence>
<name>A0A2P2GPJ3_STREW</name>